<evidence type="ECO:0000256" key="1">
    <source>
        <dbReference type="SAM" id="MobiDB-lite"/>
    </source>
</evidence>
<dbReference type="RefSeq" id="WP_379870978.1">
    <property type="nucleotide sequence ID" value="NZ_JBHTBH010000004.1"/>
</dbReference>
<evidence type="ECO:0000313" key="3">
    <source>
        <dbReference type="Proteomes" id="UP001596540"/>
    </source>
</evidence>
<dbReference type="EMBL" id="JBHTBH010000004">
    <property type="protein sequence ID" value="MFC7328331.1"/>
    <property type="molecule type" value="Genomic_DNA"/>
</dbReference>
<protein>
    <submittedName>
        <fullName evidence="2">DUF2617 family protein</fullName>
    </submittedName>
</protein>
<name>A0ABW2KGE7_9ACTN</name>
<dbReference type="Pfam" id="PF10936">
    <property type="entry name" value="DUF2617"/>
    <property type="match status" value="1"/>
</dbReference>
<gene>
    <name evidence="2" type="ORF">ACFQRF_11310</name>
</gene>
<sequence>MHATCRTPFVDTRARDLTWTLDHPPAEPLAARTVTVGGHRVELRVLGASHQVLLHGAEGPRLVETVACLPGAARLPEQARPDVAGLAEYAFRRDIAVLGPAEFAERVGHVRARVAAAPAGLVAGFPGSPDAITALLVRPDGPHGLTWRTWHAYPQAGELVATSTTVVLPRPGASTPPAHAAGRPQGKDQQ</sequence>
<dbReference type="InterPro" id="IPR024486">
    <property type="entry name" value="DUF2617"/>
</dbReference>
<proteinExistence type="predicted"/>
<reference evidence="3" key="1">
    <citation type="journal article" date="2019" name="Int. J. Syst. Evol. Microbiol.">
        <title>The Global Catalogue of Microorganisms (GCM) 10K type strain sequencing project: providing services to taxonomists for standard genome sequencing and annotation.</title>
        <authorList>
            <consortium name="The Broad Institute Genomics Platform"/>
            <consortium name="The Broad Institute Genome Sequencing Center for Infectious Disease"/>
            <person name="Wu L."/>
            <person name="Ma J."/>
        </authorList>
    </citation>
    <scope>NUCLEOTIDE SEQUENCE [LARGE SCALE GENOMIC DNA]</scope>
    <source>
        <strain evidence="3">CGMCC 4.7382</strain>
    </source>
</reference>
<evidence type="ECO:0000313" key="2">
    <source>
        <dbReference type="EMBL" id="MFC7328331.1"/>
    </source>
</evidence>
<dbReference type="Proteomes" id="UP001596540">
    <property type="component" value="Unassembled WGS sequence"/>
</dbReference>
<keyword evidence="3" id="KW-1185">Reference proteome</keyword>
<accession>A0ABW2KGE7</accession>
<organism evidence="2 3">
    <name type="scientific">Marinactinospora rubrisoli</name>
    <dbReference type="NCBI Taxonomy" id="2715399"/>
    <lineage>
        <taxon>Bacteria</taxon>
        <taxon>Bacillati</taxon>
        <taxon>Actinomycetota</taxon>
        <taxon>Actinomycetes</taxon>
        <taxon>Streptosporangiales</taxon>
        <taxon>Nocardiopsidaceae</taxon>
        <taxon>Marinactinospora</taxon>
    </lineage>
</organism>
<comment type="caution">
    <text evidence="2">The sequence shown here is derived from an EMBL/GenBank/DDBJ whole genome shotgun (WGS) entry which is preliminary data.</text>
</comment>
<feature type="region of interest" description="Disordered" evidence="1">
    <location>
        <begin position="169"/>
        <end position="190"/>
    </location>
</feature>